<comment type="catalytic activity">
    <reaction evidence="1 9">
        <text>S-ubiquitinyl-[E2 ubiquitin-conjugating enzyme]-L-cysteine + [acceptor protein]-L-lysine = [E2 ubiquitin-conjugating enzyme]-L-cysteine + N(6)-ubiquitinyl-[acceptor protein]-L-lysine.</text>
        <dbReference type="EC" id="2.3.2.27"/>
    </reaction>
</comment>
<sequence length="417" mass="46363">MYSTSKVDFCGVAFSFHAGDIATFDADTAVVFSDPQFQMRDGAARAILDRGGGPFREAYEKARTTNTLCYVDIDVSGVDTLPFKSVIVLSVCARRVLFSMRQLYLAALLDAIVKGHKRLVMPLMTSDIQDADCNLLQEADLLKEVVTMFSQSQQMQSISIIDRSRRMIDAFRDVFGGVLTSRMSFTPIVLDVVVPQAVHEDNNWKKVDRSGLPTAGTSANDILANECPVCLYDLAMSHLGSSDSADLKADPVVQLTNCIHKFHQTCIKQCFETKKQCPMCLRMYDKTFGNQPAHCRMRVINVPGRVPGNHRADGWFRIKYLIPGGIQTEGHVRPGLPHSGGTRSAWVPNDEGGREVLELLQKAFDQRHIFTIGDSVLTDQQNVPVWAICHNTSQLVDPAYYNRVKEQLARVGITADK</sequence>
<comment type="similarity">
    <text evidence="3 9">Belongs to the Deltex family.</text>
</comment>
<dbReference type="WBParaSite" id="Pan_g16470.t1">
    <property type="protein sequence ID" value="Pan_g16470.t1"/>
    <property type="gene ID" value="Pan_g16470"/>
</dbReference>
<keyword evidence="9" id="KW-0963">Cytoplasm</keyword>
<dbReference type="GO" id="GO:0008270">
    <property type="term" value="F:zinc ion binding"/>
    <property type="evidence" value="ECO:0007669"/>
    <property type="project" value="UniProtKB-KW"/>
</dbReference>
<dbReference type="PANTHER" id="PTHR12622">
    <property type="entry name" value="DELTEX-RELATED"/>
    <property type="match status" value="1"/>
</dbReference>
<dbReference type="GO" id="GO:0061630">
    <property type="term" value="F:ubiquitin protein ligase activity"/>
    <property type="evidence" value="ECO:0007669"/>
    <property type="project" value="UniProtKB-UniRule"/>
</dbReference>
<dbReference type="SUPFAM" id="SSF52949">
    <property type="entry name" value="Macro domain-like"/>
    <property type="match status" value="1"/>
</dbReference>
<proteinExistence type="inferred from homology"/>
<feature type="domain" description="RING-type" evidence="10">
    <location>
        <begin position="227"/>
        <end position="280"/>
    </location>
</feature>
<evidence type="ECO:0000256" key="6">
    <source>
        <dbReference type="ARBA" id="ARBA00022771"/>
    </source>
</evidence>
<keyword evidence="4 9" id="KW-0808">Transferase</keyword>
<evidence type="ECO:0000313" key="11">
    <source>
        <dbReference type="Proteomes" id="UP000492821"/>
    </source>
</evidence>
<dbReference type="UniPathway" id="UPA00143"/>
<dbReference type="InterPro" id="IPR043472">
    <property type="entry name" value="Macro_dom-like"/>
</dbReference>
<dbReference type="InterPro" id="IPR039398">
    <property type="entry name" value="Deltex_fam"/>
</dbReference>
<dbReference type="SMART" id="SM00184">
    <property type="entry name" value="RING"/>
    <property type="match status" value="1"/>
</dbReference>
<comment type="subcellular location">
    <subcellularLocation>
        <location evidence="9">Cytoplasm</location>
    </subcellularLocation>
</comment>
<protein>
    <recommendedName>
        <fullName evidence="9">E3 ubiquitin-protein ligase</fullName>
        <ecNumber evidence="9">2.3.2.27</ecNumber>
    </recommendedName>
</protein>
<dbReference type="InterPro" id="IPR001841">
    <property type="entry name" value="Znf_RING"/>
</dbReference>
<reference evidence="12" key="2">
    <citation type="submission" date="2020-10" db="UniProtKB">
        <authorList>
            <consortium name="WormBaseParasite"/>
        </authorList>
    </citation>
    <scope>IDENTIFICATION</scope>
</reference>
<keyword evidence="5 9" id="KW-0479">Metal-binding</keyword>
<evidence type="ECO:0000256" key="9">
    <source>
        <dbReference type="RuleBase" id="RU367105"/>
    </source>
</evidence>
<dbReference type="Pfam" id="PF18102">
    <property type="entry name" value="DTC"/>
    <property type="match status" value="1"/>
</dbReference>
<evidence type="ECO:0000256" key="8">
    <source>
        <dbReference type="PROSITE-ProRule" id="PRU00175"/>
    </source>
</evidence>
<evidence type="ECO:0000256" key="4">
    <source>
        <dbReference type="ARBA" id="ARBA00022679"/>
    </source>
</evidence>
<dbReference type="EC" id="2.3.2.27" evidence="9"/>
<dbReference type="Proteomes" id="UP000492821">
    <property type="component" value="Unassembled WGS sequence"/>
</dbReference>
<dbReference type="Gene3D" id="3.30.40.10">
    <property type="entry name" value="Zinc/RING finger domain, C3HC4 (zinc finger)"/>
    <property type="match status" value="1"/>
</dbReference>
<evidence type="ECO:0000313" key="12">
    <source>
        <dbReference type="WBParaSite" id="Pan_g16470.t1"/>
    </source>
</evidence>
<dbReference type="GO" id="GO:0016567">
    <property type="term" value="P:protein ubiquitination"/>
    <property type="evidence" value="ECO:0007669"/>
    <property type="project" value="UniProtKB-UniRule"/>
</dbReference>
<dbReference type="InterPro" id="IPR039399">
    <property type="entry name" value="Deltex_C_sf"/>
</dbReference>
<organism evidence="11 12">
    <name type="scientific">Panagrellus redivivus</name>
    <name type="common">Microworm</name>
    <dbReference type="NCBI Taxonomy" id="6233"/>
    <lineage>
        <taxon>Eukaryota</taxon>
        <taxon>Metazoa</taxon>
        <taxon>Ecdysozoa</taxon>
        <taxon>Nematoda</taxon>
        <taxon>Chromadorea</taxon>
        <taxon>Rhabditida</taxon>
        <taxon>Tylenchina</taxon>
        <taxon>Panagrolaimomorpha</taxon>
        <taxon>Panagrolaimoidea</taxon>
        <taxon>Panagrolaimidae</taxon>
        <taxon>Panagrellus</taxon>
    </lineage>
</organism>
<keyword evidence="11" id="KW-1185">Reference proteome</keyword>
<dbReference type="Gene3D" id="3.30.390.130">
    <property type="match status" value="1"/>
</dbReference>
<dbReference type="Gene3D" id="3.40.220.10">
    <property type="entry name" value="Leucine Aminopeptidase, subunit E, domain 1"/>
    <property type="match status" value="1"/>
</dbReference>
<dbReference type="GO" id="GO:0007219">
    <property type="term" value="P:Notch signaling pathway"/>
    <property type="evidence" value="ECO:0007669"/>
    <property type="project" value="InterPro"/>
</dbReference>
<keyword evidence="7 9" id="KW-0862">Zinc</keyword>
<dbReference type="PROSITE" id="PS50089">
    <property type="entry name" value="ZF_RING_2"/>
    <property type="match status" value="1"/>
</dbReference>
<dbReference type="InterPro" id="IPR039396">
    <property type="entry name" value="Deltex_C"/>
</dbReference>
<evidence type="ECO:0000259" key="10">
    <source>
        <dbReference type="PROSITE" id="PS50089"/>
    </source>
</evidence>
<name>A0A7E4V4P7_PANRE</name>
<evidence type="ECO:0000256" key="7">
    <source>
        <dbReference type="ARBA" id="ARBA00022833"/>
    </source>
</evidence>
<accession>A0A7E4V4P7</accession>
<dbReference type="SUPFAM" id="SSF57850">
    <property type="entry name" value="RING/U-box"/>
    <property type="match status" value="1"/>
</dbReference>
<evidence type="ECO:0000256" key="1">
    <source>
        <dbReference type="ARBA" id="ARBA00000900"/>
    </source>
</evidence>
<reference evidence="11" key="1">
    <citation type="journal article" date="2013" name="Genetics">
        <title>The draft genome and transcriptome of Panagrellus redivivus are shaped by the harsh demands of a free-living lifestyle.</title>
        <authorList>
            <person name="Srinivasan J."/>
            <person name="Dillman A.R."/>
            <person name="Macchietto M.G."/>
            <person name="Heikkinen L."/>
            <person name="Lakso M."/>
            <person name="Fracchia K.M."/>
            <person name="Antoshechkin I."/>
            <person name="Mortazavi A."/>
            <person name="Wong G."/>
            <person name="Sternberg P.W."/>
        </authorList>
    </citation>
    <scope>NUCLEOTIDE SEQUENCE [LARGE SCALE GENOMIC DNA]</scope>
    <source>
        <strain evidence="11">MT8872</strain>
    </source>
</reference>
<evidence type="ECO:0000256" key="3">
    <source>
        <dbReference type="ARBA" id="ARBA00009413"/>
    </source>
</evidence>
<dbReference type="InterPro" id="IPR013083">
    <property type="entry name" value="Znf_RING/FYVE/PHD"/>
</dbReference>
<evidence type="ECO:0000256" key="5">
    <source>
        <dbReference type="ARBA" id="ARBA00022723"/>
    </source>
</evidence>
<evidence type="ECO:0000256" key="2">
    <source>
        <dbReference type="ARBA" id="ARBA00004906"/>
    </source>
</evidence>
<keyword evidence="6 8" id="KW-0863">Zinc-finger</keyword>
<dbReference type="AlphaFoldDB" id="A0A7E4V4P7"/>
<dbReference type="GO" id="GO:0005737">
    <property type="term" value="C:cytoplasm"/>
    <property type="evidence" value="ECO:0007669"/>
    <property type="project" value="UniProtKB-SubCell"/>
</dbReference>
<comment type="pathway">
    <text evidence="2 9">Protein modification; protein ubiquitination.</text>
</comment>